<keyword evidence="10" id="KW-1185">Reference proteome</keyword>
<evidence type="ECO:0000256" key="7">
    <source>
        <dbReference type="PIRNR" id="PIRNR016636"/>
    </source>
</evidence>
<organism evidence="9 10">
    <name type="scientific">Suilimivivens aceti</name>
    <dbReference type="NCBI Taxonomy" id="2981774"/>
    <lineage>
        <taxon>Bacteria</taxon>
        <taxon>Bacillati</taxon>
        <taxon>Bacillota</taxon>
        <taxon>Clostridia</taxon>
        <taxon>Lachnospirales</taxon>
        <taxon>Lachnospiraceae</taxon>
        <taxon>Suilimivivens</taxon>
    </lineage>
</organism>
<evidence type="ECO:0000256" key="8">
    <source>
        <dbReference type="SAM" id="Phobius"/>
    </source>
</evidence>
<feature type="transmembrane region" description="Helical" evidence="8">
    <location>
        <begin position="428"/>
        <end position="446"/>
    </location>
</feature>
<keyword evidence="5 8" id="KW-1133">Transmembrane helix</keyword>
<dbReference type="PANTHER" id="PTHR13285">
    <property type="entry name" value="ACYLTRANSFERASE"/>
    <property type="match status" value="1"/>
</dbReference>
<evidence type="ECO:0000256" key="4">
    <source>
        <dbReference type="ARBA" id="ARBA00022692"/>
    </source>
</evidence>
<evidence type="ECO:0000313" key="9">
    <source>
        <dbReference type="EMBL" id="MCU6743792.1"/>
    </source>
</evidence>
<keyword evidence="3 7" id="KW-1003">Cell membrane</keyword>
<feature type="transmembrane region" description="Helical" evidence="8">
    <location>
        <begin position="321"/>
        <end position="339"/>
    </location>
</feature>
<keyword evidence="7" id="KW-0012">Acyltransferase</keyword>
<feature type="transmembrane region" description="Helical" evidence="8">
    <location>
        <begin position="48"/>
        <end position="66"/>
    </location>
</feature>
<dbReference type="EMBL" id="JAOQKJ010000003">
    <property type="protein sequence ID" value="MCU6743792.1"/>
    <property type="molecule type" value="Genomic_DNA"/>
</dbReference>
<dbReference type="InterPro" id="IPR004299">
    <property type="entry name" value="MBOAT_fam"/>
</dbReference>
<feature type="transmembrane region" description="Helical" evidence="8">
    <location>
        <begin position="235"/>
        <end position="254"/>
    </location>
</feature>
<gene>
    <name evidence="9" type="ORF">OCV77_04625</name>
</gene>
<reference evidence="9 10" key="1">
    <citation type="journal article" date="2021" name="ISME Commun">
        <title>Automated analysis of genomic sequences facilitates high-throughput and comprehensive description of bacteria.</title>
        <authorList>
            <person name="Hitch T.C.A."/>
        </authorList>
    </citation>
    <scope>NUCLEOTIDE SEQUENCE [LARGE SCALE GENOMIC DNA]</scope>
    <source>
        <strain evidence="9 10">Sanger_18</strain>
    </source>
</reference>
<protein>
    <submittedName>
        <fullName evidence="9">MBOAT family protein</fullName>
    </submittedName>
</protein>
<dbReference type="PIRSF" id="PIRSF500217">
    <property type="entry name" value="AlgI"/>
    <property type="match status" value="1"/>
</dbReference>
<feature type="transmembrane region" description="Helical" evidence="8">
    <location>
        <begin position="9"/>
        <end position="28"/>
    </location>
</feature>
<comment type="subcellular location">
    <subcellularLocation>
        <location evidence="1">Cell membrane</location>
        <topology evidence="1">Multi-pass membrane protein</topology>
    </subcellularLocation>
</comment>
<evidence type="ECO:0000256" key="1">
    <source>
        <dbReference type="ARBA" id="ARBA00004651"/>
    </source>
</evidence>
<evidence type="ECO:0000313" key="10">
    <source>
        <dbReference type="Proteomes" id="UP001652432"/>
    </source>
</evidence>
<evidence type="ECO:0000256" key="5">
    <source>
        <dbReference type="ARBA" id="ARBA00022989"/>
    </source>
</evidence>
<keyword evidence="4 8" id="KW-0812">Transmembrane</keyword>
<sequence length="458" mass="53021">MVNFAGMEFIFYFFPVFLLIYHLIPIKYKDVVLLLGSYLFYASGDLKYVLLLLLLTLCNYFMGQQIHKLSEGYKMHSWQRTERKKKLAFIISLDVTVLLVFKMLAVFVDSSLFPLGLSFYLFKMISFQVDYYRGEIFEKTSFLSVAVYFSLFPQVISGPIMRYNEGTEPQNRIYCLSQLEDGMKYFAAGLGMKVLLADRLAILWNDLQMIGYQSISTPLAWLGAAGYSLQLYFDFWGYSLMASGILVCLGFDFIENFHHPYASGSIGEFYRRWHMTLGRFFRDYVYIPLGGSRCRKNRLILNLMIVWLITGLWHGNGLNYLLWGAVLGLFIMLEKLFYGERLKKLPVLRNLYVLFLIPLTWVIFAITDLHQLLIYFGRLFPVFGGTGIAVNTGDFLKYAGTYGKLFLAGGLLCIPGVFDFLEKHRKNPFVIAGLLLIFWYSVYFMASSGENPFLYFQF</sequence>
<evidence type="ECO:0000256" key="3">
    <source>
        <dbReference type="ARBA" id="ARBA00022475"/>
    </source>
</evidence>
<feature type="transmembrane region" description="Helical" evidence="8">
    <location>
        <begin position="351"/>
        <end position="376"/>
    </location>
</feature>
<comment type="caution">
    <text evidence="9">The sequence shown here is derived from an EMBL/GenBank/DDBJ whole genome shotgun (WGS) entry which is preliminary data.</text>
</comment>
<dbReference type="Proteomes" id="UP001652432">
    <property type="component" value="Unassembled WGS sequence"/>
</dbReference>
<evidence type="ECO:0000256" key="2">
    <source>
        <dbReference type="ARBA" id="ARBA00010323"/>
    </source>
</evidence>
<dbReference type="PIRSF" id="PIRSF016636">
    <property type="entry name" value="AlgI_DltB"/>
    <property type="match status" value="1"/>
</dbReference>
<evidence type="ECO:0000256" key="6">
    <source>
        <dbReference type="ARBA" id="ARBA00023136"/>
    </source>
</evidence>
<feature type="transmembrane region" description="Helical" evidence="8">
    <location>
        <begin position="87"/>
        <end position="105"/>
    </location>
</feature>
<keyword evidence="6 7" id="KW-0472">Membrane</keyword>
<dbReference type="Pfam" id="PF03062">
    <property type="entry name" value="MBOAT"/>
    <property type="match status" value="1"/>
</dbReference>
<dbReference type="RefSeq" id="WP_262573731.1">
    <property type="nucleotide sequence ID" value="NZ_JAOQKJ010000003.1"/>
</dbReference>
<comment type="similarity">
    <text evidence="2 7">Belongs to the membrane-bound acyltransferase family.</text>
</comment>
<accession>A0ABT2T0K7</accession>
<name>A0ABT2T0K7_9FIRM</name>
<dbReference type="PANTHER" id="PTHR13285:SF18">
    <property type="entry name" value="PROTEIN-CYSTEINE N-PALMITOYLTRANSFERASE RASP"/>
    <property type="match status" value="1"/>
</dbReference>
<feature type="transmembrane region" description="Helical" evidence="8">
    <location>
        <begin position="402"/>
        <end position="421"/>
    </location>
</feature>
<keyword evidence="7" id="KW-0808">Transferase</keyword>
<proteinExistence type="inferred from homology"/>
<feature type="transmembrane region" description="Helical" evidence="8">
    <location>
        <begin position="299"/>
        <end position="315"/>
    </location>
</feature>
<dbReference type="InterPro" id="IPR024194">
    <property type="entry name" value="Ac/AlaTfrase_AlgI/DltB"/>
</dbReference>
<dbReference type="InterPro" id="IPR051085">
    <property type="entry name" value="MB_O-acyltransferase"/>
</dbReference>
<dbReference type="InterPro" id="IPR028362">
    <property type="entry name" value="AlgI"/>
</dbReference>